<name>A0A183P6T9_9TREM</name>
<evidence type="ECO:0000313" key="1">
    <source>
        <dbReference type="EMBL" id="VDP52773.1"/>
    </source>
</evidence>
<sequence length="76" mass="8776">MTTVQSRAWATADRCISILNWIMKTSTSELEHGIQWTARNQLDMDVADDLTLLSHTYEQMQMKITRVAAVYTKEKV</sequence>
<protein>
    <submittedName>
        <fullName evidence="1">Uncharacterized protein</fullName>
    </submittedName>
</protein>
<dbReference type="Proteomes" id="UP000269396">
    <property type="component" value="Unassembled WGS sequence"/>
</dbReference>
<gene>
    <name evidence="1" type="ORF">SMTD_LOCUS10075</name>
</gene>
<keyword evidence="2" id="KW-1185">Reference proteome</keyword>
<dbReference type="AlphaFoldDB" id="A0A183P6T9"/>
<dbReference type="EMBL" id="UZAL01030240">
    <property type="protein sequence ID" value="VDP52773.1"/>
    <property type="molecule type" value="Genomic_DNA"/>
</dbReference>
<reference evidence="1 2" key="1">
    <citation type="submission" date="2018-11" db="EMBL/GenBank/DDBJ databases">
        <authorList>
            <consortium name="Pathogen Informatics"/>
        </authorList>
    </citation>
    <scope>NUCLEOTIDE SEQUENCE [LARGE SCALE GENOMIC DNA]</scope>
    <source>
        <strain>Denwood</strain>
        <strain evidence="2">Zambia</strain>
    </source>
</reference>
<proteinExistence type="predicted"/>
<accession>A0A183P6T9</accession>
<organism evidence="1 2">
    <name type="scientific">Schistosoma mattheei</name>
    <dbReference type="NCBI Taxonomy" id="31246"/>
    <lineage>
        <taxon>Eukaryota</taxon>
        <taxon>Metazoa</taxon>
        <taxon>Spiralia</taxon>
        <taxon>Lophotrochozoa</taxon>
        <taxon>Platyhelminthes</taxon>
        <taxon>Trematoda</taxon>
        <taxon>Digenea</taxon>
        <taxon>Strigeidida</taxon>
        <taxon>Schistosomatoidea</taxon>
        <taxon>Schistosomatidae</taxon>
        <taxon>Schistosoma</taxon>
    </lineage>
</organism>
<evidence type="ECO:0000313" key="2">
    <source>
        <dbReference type="Proteomes" id="UP000269396"/>
    </source>
</evidence>